<dbReference type="GO" id="GO:0005634">
    <property type="term" value="C:nucleus"/>
    <property type="evidence" value="ECO:0007669"/>
    <property type="project" value="TreeGrafter"/>
</dbReference>
<accession>A0A2K0TGB5</accession>
<dbReference type="EMBL" id="MTYH01000029">
    <property type="protein sequence ID" value="PNP44555.1"/>
    <property type="molecule type" value="Genomic_DNA"/>
</dbReference>
<dbReference type="Gene3D" id="1.20.1440.170">
    <property type="entry name" value="Translation machinery-associated protein 16-like"/>
    <property type="match status" value="1"/>
</dbReference>
<dbReference type="AlphaFoldDB" id="A0A2K0TGB5"/>
<protein>
    <recommendedName>
        <fullName evidence="4">Translation machinery-associated protein 16</fullName>
    </recommendedName>
</protein>
<proteinExistence type="inferred from homology"/>
<dbReference type="InterPro" id="IPR038356">
    <property type="entry name" value="Tma16_sf"/>
</dbReference>
<evidence type="ECO:0000313" key="2">
    <source>
        <dbReference type="EMBL" id="PNP44555.1"/>
    </source>
</evidence>
<name>A0A2K0TGB5_9HYPO</name>
<evidence type="ECO:0000313" key="3">
    <source>
        <dbReference type="Proteomes" id="UP000236546"/>
    </source>
</evidence>
<evidence type="ECO:0000256" key="1">
    <source>
        <dbReference type="ARBA" id="ARBA00034127"/>
    </source>
</evidence>
<dbReference type="InterPro" id="IPR021346">
    <property type="entry name" value="Tma16"/>
</dbReference>
<dbReference type="OrthoDB" id="270284at2759"/>
<organism evidence="2 3">
    <name type="scientific">Trichoderma gamsii</name>
    <dbReference type="NCBI Taxonomy" id="398673"/>
    <lineage>
        <taxon>Eukaryota</taxon>
        <taxon>Fungi</taxon>
        <taxon>Dikarya</taxon>
        <taxon>Ascomycota</taxon>
        <taxon>Pezizomycotina</taxon>
        <taxon>Sordariomycetes</taxon>
        <taxon>Hypocreomycetidae</taxon>
        <taxon>Hypocreales</taxon>
        <taxon>Hypocreaceae</taxon>
        <taxon>Trichoderma</taxon>
    </lineage>
</organism>
<comment type="similarity">
    <text evidence="1">Belongs to the TMA16 family.</text>
</comment>
<reference evidence="2 3" key="1">
    <citation type="submission" date="2017-02" db="EMBL/GenBank/DDBJ databases">
        <title>Genomes of Trichoderma spp. with biocontrol activity.</title>
        <authorList>
            <person name="Gardiner D."/>
            <person name="Kazan K."/>
            <person name="Vos C."/>
            <person name="Harvey P."/>
        </authorList>
    </citation>
    <scope>NUCLEOTIDE SEQUENCE [LARGE SCALE GENOMIC DNA]</scope>
    <source>
        <strain evidence="2 3">A5MH</strain>
    </source>
</reference>
<dbReference type="Proteomes" id="UP000236546">
    <property type="component" value="Unassembled WGS sequence"/>
</dbReference>
<dbReference type="Pfam" id="PF11176">
    <property type="entry name" value="Tma16"/>
    <property type="match status" value="1"/>
</dbReference>
<dbReference type="PANTHER" id="PTHR13349">
    <property type="entry name" value="TRANSLATION MACHINERY-ASSOCIATED PROTEIN 16"/>
    <property type="match status" value="1"/>
</dbReference>
<evidence type="ECO:0008006" key="4">
    <source>
        <dbReference type="Google" id="ProtNLM"/>
    </source>
</evidence>
<sequence length="180" mass="20529">MPNTLQKVRKQISKKRGGDINALHEKSRNSMRLHKAGVRDQRLEKLAAARSKREQPIVERVTFFQQNVREQGAEPLEVAAIQALIHTFVHQYDEEYDAVKKTRRAGRPASTKEDLLRIKIAALEEEYTKGFLLPDVTSAENVKLLDGWEGSWVYLTTIPWIKVTNTGNVRKSEPPSKALN</sequence>
<dbReference type="PANTHER" id="PTHR13349:SF2">
    <property type="entry name" value="TRANSLATION MACHINERY-ASSOCIATED PROTEIN 16"/>
    <property type="match status" value="1"/>
</dbReference>
<gene>
    <name evidence="2" type="ORF">TGAMA5MH_03685</name>
</gene>
<comment type="caution">
    <text evidence="2">The sequence shown here is derived from an EMBL/GenBank/DDBJ whole genome shotgun (WGS) entry which is preliminary data.</text>
</comment>